<dbReference type="GO" id="GO:0000976">
    <property type="term" value="F:transcription cis-regulatory region binding"/>
    <property type="evidence" value="ECO:0007669"/>
    <property type="project" value="TreeGrafter"/>
</dbReference>
<dbReference type="GO" id="GO:0003700">
    <property type="term" value="F:DNA-binding transcription factor activity"/>
    <property type="evidence" value="ECO:0007669"/>
    <property type="project" value="TreeGrafter"/>
</dbReference>
<dbReference type="SUPFAM" id="SSF48498">
    <property type="entry name" value="Tetracyclin repressor-like, C-terminal domain"/>
    <property type="match status" value="1"/>
</dbReference>
<dbReference type="Gene3D" id="1.10.357.10">
    <property type="entry name" value="Tetracycline Repressor, domain 2"/>
    <property type="match status" value="1"/>
</dbReference>
<dbReference type="PANTHER" id="PTHR30055">
    <property type="entry name" value="HTH-TYPE TRANSCRIPTIONAL REGULATOR RUTR"/>
    <property type="match status" value="1"/>
</dbReference>
<reference evidence="5 6" key="1">
    <citation type="submission" date="2018-10" db="EMBL/GenBank/DDBJ databases">
        <title>Draft genome of Mycobacterium hodleri strain B.</title>
        <authorList>
            <person name="Amande T.J."/>
            <person name="Mcgenity T.J."/>
        </authorList>
    </citation>
    <scope>NUCLEOTIDE SEQUENCE [LARGE SCALE GENOMIC DNA]</scope>
    <source>
        <strain evidence="5 6">B</strain>
    </source>
</reference>
<keyword evidence="2" id="KW-0238">DNA-binding</keyword>
<evidence type="ECO:0000256" key="3">
    <source>
        <dbReference type="ARBA" id="ARBA00023163"/>
    </source>
</evidence>
<dbReference type="EMBL" id="VIFX01000025">
    <property type="protein sequence ID" value="TQR84916.1"/>
    <property type="molecule type" value="Genomic_DNA"/>
</dbReference>
<gene>
    <name evidence="5" type="ORF">D8S82_19100</name>
</gene>
<dbReference type="InterPro" id="IPR004111">
    <property type="entry name" value="Repressor_TetR_C"/>
</dbReference>
<dbReference type="InterPro" id="IPR009057">
    <property type="entry name" value="Homeodomain-like_sf"/>
</dbReference>
<protein>
    <submittedName>
        <fullName evidence="5">TetR/AcrR family transcriptional regulator</fullName>
    </submittedName>
</protein>
<dbReference type="InterPro" id="IPR036271">
    <property type="entry name" value="Tet_transcr_reg_TetR-rel_C_sf"/>
</dbReference>
<sequence>MRARFTVDEIAQCALNIVERDGVGALTMRAVASQLKTGPMTLYNYVSGREGLEDLVVGAIIESLVLPETTDDWRTDLRETATALWEVLRAHPNVIPLILMRRAVSLSAFAPAEQMIAALSRSHLSERDVLAAFRAILALVTGSAQAEFAGLFAGTSEHDEANAAGAARVGELARDQYPHIAKLAKVSDRSTAAADFQRGLAIFLQGLVAVEERPGANRALKPTRRGTRS</sequence>
<proteinExistence type="predicted"/>
<dbReference type="GO" id="GO:0045892">
    <property type="term" value="P:negative regulation of DNA-templated transcription"/>
    <property type="evidence" value="ECO:0007669"/>
    <property type="project" value="InterPro"/>
</dbReference>
<accession>A0A544VY50</accession>
<evidence type="ECO:0000313" key="5">
    <source>
        <dbReference type="EMBL" id="TQR84916.1"/>
    </source>
</evidence>
<dbReference type="Proteomes" id="UP000315759">
    <property type="component" value="Unassembled WGS sequence"/>
</dbReference>
<feature type="domain" description="Tetracycline repressor TetR C-terminal" evidence="4">
    <location>
        <begin position="67"/>
        <end position="209"/>
    </location>
</feature>
<keyword evidence="6" id="KW-1185">Reference proteome</keyword>
<dbReference type="PANTHER" id="PTHR30055:SF151">
    <property type="entry name" value="TRANSCRIPTIONAL REGULATORY PROTEIN"/>
    <property type="match status" value="1"/>
</dbReference>
<evidence type="ECO:0000313" key="6">
    <source>
        <dbReference type="Proteomes" id="UP000315759"/>
    </source>
</evidence>
<dbReference type="Pfam" id="PF02909">
    <property type="entry name" value="TetR_C_1"/>
    <property type="match status" value="1"/>
</dbReference>
<evidence type="ECO:0000259" key="4">
    <source>
        <dbReference type="Pfam" id="PF02909"/>
    </source>
</evidence>
<dbReference type="AlphaFoldDB" id="A0A544VY50"/>
<evidence type="ECO:0000256" key="2">
    <source>
        <dbReference type="ARBA" id="ARBA00023125"/>
    </source>
</evidence>
<keyword evidence="1" id="KW-0805">Transcription regulation</keyword>
<name>A0A544VY50_9MYCO</name>
<dbReference type="InterPro" id="IPR050109">
    <property type="entry name" value="HTH-type_TetR-like_transc_reg"/>
</dbReference>
<organism evidence="5 6">
    <name type="scientific">Mycolicibacterium hodleri</name>
    <dbReference type="NCBI Taxonomy" id="49897"/>
    <lineage>
        <taxon>Bacteria</taxon>
        <taxon>Bacillati</taxon>
        <taxon>Actinomycetota</taxon>
        <taxon>Actinomycetes</taxon>
        <taxon>Mycobacteriales</taxon>
        <taxon>Mycobacteriaceae</taxon>
        <taxon>Mycolicibacterium</taxon>
    </lineage>
</organism>
<comment type="caution">
    <text evidence="5">The sequence shown here is derived from an EMBL/GenBank/DDBJ whole genome shotgun (WGS) entry which is preliminary data.</text>
</comment>
<keyword evidence="3" id="KW-0804">Transcription</keyword>
<dbReference type="SUPFAM" id="SSF46689">
    <property type="entry name" value="Homeodomain-like"/>
    <property type="match status" value="1"/>
</dbReference>
<dbReference type="Gene3D" id="1.10.10.60">
    <property type="entry name" value="Homeodomain-like"/>
    <property type="match status" value="1"/>
</dbReference>
<evidence type="ECO:0000256" key="1">
    <source>
        <dbReference type="ARBA" id="ARBA00023015"/>
    </source>
</evidence>